<organism evidence="4 5">
    <name type="scientific">Thraustotheca clavata</name>
    <dbReference type="NCBI Taxonomy" id="74557"/>
    <lineage>
        <taxon>Eukaryota</taxon>
        <taxon>Sar</taxon>
        <taxon>Stramenopiles</taxon>
        <taxon>Oomycota</taxon>
        <taxon>Saprolegniomycetes</taxon>
        <taxon>Saprolegniales</taxon>
        <taxon>Achlyaceae</taxon>
        <taxon>Thraustotheca</taxon>
    </lineage>
</organism>
<dbReference type="EMBL" id="JNBS01000636">
    <property type="protein sequence ID" value="OQS04327.1"/>
    <property type="molecule type" value="Genomic_DNA"/>
</dbReference>
<dbReference type="AlphaFoldDB" id="A0A1W0A237"/>
<evidence type="ECO:0000313" key="4">
    <source>
        <dbReference type="EMBL" id="OQS04327.1"/>
    </source>
</evidence>
<dbReference type="PANTHER" id="PTHR28133:SF1">
    <property type="entry name" value="REQUIRED FOR RESPIRATORY GROWTH PROTEIN 7, MITOCHONDRIAL"/>
    <property type="match status" value="1"/>
</dbReference>
<dbReference type="GO" id="GO:0009307">
    <property type="term" value="P:DNA restriction-modification system"/>
    <property type="evidence" value="ECO:0007669"/>
    <property type="project" value="InterPro"/>
</dbReference>
<dbReference type="Proteomes" id="UP000243217">
    <property type="component" value="Unassembled WGS sequence"/>
</dbReference>
<feature type="domain" description="Restriction endonuclease type IV Mrr" evidence="3">
    <location>
        <begin position="10"/>
        <end position="115"/>
    </location>
</feature>
<dbReference type="InterPro" id="IPR007560">
    <property type="entry name" value="Restrct_endonuc_IV_Mrr"/>
</dbReference>
<dbReference type="OrthoDB" id="20734at2759"/>
<dbReference type="InterPro" id="IPR018828">
    <property type="entry name" value="RRG7"/>
</dbReference>
<evidence type="ECO:0000256" key="2">
    <source>
        <dbReference type="ARBA" id="ARBA00023128"/>
    </source>
</evidence>
<dbReference type="InterPro" id="IPR011335">
    <property type="entry name" value="Restrct_endonuc-II-like"/>
</dbReference>
<name>A0A1W0A237_9STRA</name>
<comment type="caution">
    <text evidence="4">The sequence shown here is derived from an EMBL/GenBank/DDBJ whole genome shotgun (WGS) entry which is preliminary data.</text>
</comment>
<dbReference type="GO" id="GO:0005739">
    <property type="term" value="C:mitochondrion"/>
    <property type="evidence" value="ECO:0007669"/>
    <property type="project" value="UniProtKB-SubCell"/>
</dbReference>
<reference evidence="4 5" key="1">
    <citation type="journal article" date="2014" name="Genome Biol. Evol.">
        <title>The secreted proteins of Achlya hypogyna and Thraustotheca clavata identify the ancestral oomycete secretome and reveal gene acquisitions by horizontal gene transfer.</title>
        <authorList>
            <person name="Misner I."/>
            <person name="Blouin N."/>
            <person name="Leonard G."/>
            <person name="Richards T.A."/>
            <person name="Lane C.E."/>
        </authorList>
    </citation>
    <scope>NUCLEOTIDE SEQUENCE [LARGE SCALE GENOMIC DNA]</scope>
    <source>
        <strain evidence="4 5">ATCC 34112</strain>
    </source>
</reference>
<dbReference type="GO" id="GO:0003677">
    <property type="term" value="F:DNA binding"/>
    <property type="evidence" value="ECO:0007669"/>
    <property type="project" value="InterPro"/>
</dbReference>
<dbReference type="Gene3D" id="3.40.1350.10">
    <property type="match status" value="1"/>
</dbReference>
<comment type="subcellular location">
    <subcellularLocation>
        <location evidence="1">Mitochondrion</location>
    </subcellularLocation>
</comment>
<dbReference type="SUPFAM" id="SSF52980">
    <property type="entry name" value="Restriction endonuclease-like"/>
    <property type="match status" value="1"/>
</dbReference>
<dbReference type="PANTHER" id="PTHR28133">
    <property type="entry name" value="REQUIRED FOR RESPIRATORY GROWTH PROTEIN 7, MITOCHONDRIAL"/>
    <property type="match status" value="1"/>
</dbReference>
<evidence type="ECO:0000259" key="3">
    <source>
        <dbReference type="Pfam" id="PF04471"/>
    </source>
</evidence>
<gene>
    <name evidence="4" type="ORF">THRCLA_03430</name>
</gene>
<evidence type="ECO:0000256" key="1">
    <source>
        <dbReference type="ARBA" id="ARBA00004173"/>
    </source>
</evidence>
<dbReference type="GO" id="GO:0004519">
    <property type="term" value="F:endonuclease activity"/>
    <property type="evidence" value="ECO:0007669"/>
    <property type="project" value="InterPro"/>
</dbReference>
<proteinExistence type="predicted"/>
<sequence length="165" mass="18352">MWIRCCSSSALKGRAYEATVERVLEKYGCTLAATAVSMDGGIDHFGTWTFPDGLKMEIATQCKHEEKAVGVTYFREFEGVLGKIPNTIGVFASASGYSLYAKRFFVQMTQPAIRLTIREDDGIVEFDMNPPARRLLPKLVPGSMFLDDAHILVLTYDGNVLEKDD</sequence>
<keyword evidence="5" id="KW-1185">Reference proteome</keyword>
<keyword evidence="2" id="KW-0496">Mitochondrion</keyword>
<evidence type="ECO:0000313" key="5">
    <source>
        <dbReference type="Proteomes" id="UP000243217"/>
    </source>
</evidence>
<protein>
    <recommendedName>
        <fullName evidence="3">Restriction endonuclease type IV Mrr domain-containing protein</fullName>
    </recommendedName>
</protein>
<accession>A0A1W0A237</accession>
<dbReference type="GO" id="GO:0006281">
    <property type="term" value="P:DNA repair"/>
    <property type="evidence" value="ECO:0007669"/>
    <property type="project" value="UniProtKB-ARBA"/>
</dbReference>
<dbReference type="InterPro" id="IPR011856">
    <property type="entry name" value="tRNA_endonuc-like_dom_sf"/>
</dbReference>
<dbReference type="Pfam" id="PF04471">
    <property type="entry name" value="Mrr_cat"/>
    <property type="match status" value="1"/>
</dbReference>